<evidence type="ECO:0000313" key="1">
    <source>
        <dbReference type="EMBL" id="KAK4296862.1"/>
    </source>
</evidence>
<name>A0AAE1NWX3_9EUCA</name>
<sequence length="99" mass="11078">MLYSGLVGVTEVSRVGLVGGEIKKSKLGRLRLRGLWLRVVWNGEGLAACGLDWGTLWLAVWSVEDYVVWAGELVVYGCRGGWARDGWDWLNDRVEVGKR</sequence>
<gene>
    <name evidence="1" type="ORF">Pmani_030677</name>
</gene>
<comment type="caution">
    <text evidence="1">The sequence shown here is derived from an EMBL/GenBank/DDBJ whole genome shotgun (WGS) entry which is preliminary data.</text>
</comment>
<dbReference type="Proteomes" id="UP001292094">
    <property type="component" value="Unassembled WGS sequence"/>
</dbReference>
<dbReference type="EMBL" id="JAWZYT010003756">
    <property type="protein sequence ID" value="KAK4296862.1"/>
    <property type="molecule type" value="Genomic_DNA"/>
</dbReference>
<proteinExistence type="predicted"/>
<dbReference type="AlphaFoldDB" id="A0AAE1NWX3"/>
<accession>A0AAE1NWX3</accession>
<keyword evidence="2" id="KW-1185">Reference proteome</keyword>
<protein>
    <submittedName>
        <fullName evidence="1">Uncharacterized protein</fullName>
    </submittedName>
</protein>
<evidence type="ECO:0000313" key="2">
    <source>
        <dbReference type="Proteomes" id="UP001292094"/>
    </source>
</evidence>
<reference evidence="1" key="1">
    <citation type="submission" date="2023-11" db="EMBL/GenBank/DDBJ databases">
        <title>Genome assemblies of two species of porcelain crab, Petrolisthes cinctipes and Petrolisthes manimaculis (Anomura: Porcellanidae).</title>
        <authorList>
            <person name="Angst P."/>
        </authorList>
    </citation>
    <scope>NUCLEOTIDE SEQUENCE</scope>
    <source>
        <strain evidence="1">PB745_02</strain>
        <tissue evidence="1">Gill</tissue>
    </source>
</reference>
<organism evidence="1 2">
    <name type="scientific">Petrolisthes manimaculis</name>
    <dbReference type="NCBI Taxonomy" id="1843537"/>
    <lineage>
        <taxon>Eukaryota</taxon>
        <taxon>Metazoa</taxon>
        <taxon>Ecdysozoa</taxon>
        <taxon>Arthropoda</taxon>
        <taxon>Crustacea</taxon>
        <taxon>Multicrustacea</taxon>
        <taxon>Malacostraca</taxon>
        <taxon>Eumalacostraca</taxon>
        <taxon>Eucarida</taxon>
        <taxon>Decapoda</taxon>
        <taxon>Pleocyemata</taxon>
        <taxon>Anomura</taxon>
        <taxon>Galatheoidea</taxon>
        <taxon>Porcellanidae</taxon>
        <taxon>Petrolisthes</taxon>
    </lineage>
</organism>